<sequence>MTRHGGWYRQEPFTGQTSVGQHRPPVPSLNLLSRTLFRLILGWACVVAQASWAHDSWIRAMPGGASLEIGTGNRFPVMDVGVGPDNVKQSHCTDGESVVTLQAGMAGPRSLPLVPTGGLQPLACWVELGALDVVIDPALVQVYFNDIQAPAATRQAWADQQARGLRWQETYRKFARIELAAAAEAQTTLRLQARKPAGLPLEIVVLGEQALAARAPLQFQVLRDGTPLADFPVEFVSARSPVGIWRRTDGQGRLRESLPFPGRWLLRGTDLRPAPGEVDRWASRFVTLAIELR</sequence>
<feature type="region of interest" description="Disordered" evidence="1">
    <location>
        <begin position="1"/>
        <end position="24"/>
    </location>
</feature>
<evidence type="ECO:0000313" key="3">
    <source>
        <dbReference type="Proteomes" id="UP000469385"/>
    </source>
</evidence>
<name>A0A6N8IZN8_9BURK</name>
<protein>
    <submittedName>
        <fullName evidence="2">DUF4198 domain-containing protein</fullName>
    </submittedName>
</protein>
<reference evidence="2 3" key="1">
    <citation type="submission" date="2019-12" db="EMBL/GenBank/DDBJ databases">
        <authorList>
            <person name="Huq M.A."/>
        </authorList>
    </citation>
    <scope>NUCLEOTIDE SEQUENCE [LARGE SCALE GENOMIC DNA]</scope>
    <source>
        <strain evidence="2 3">MAH-25</strain>
    </source>
</reference>
<evidence type="ECO:0000256" key="1">
    <source>
        <dbReference type="SAM" id="MobiDB-lite"/>
    </source>
</evidence>
<organism evidence="2 3">
    <name type="scientific">Ramlibacter pinisoli</name>
    <dbReference type="NCBI Taxonomy" id="2682844"/>
    <lineage>
        <taxon>Bacteria</taxon>
        <taxon>Pseudomonadati</taxon>
        <taxon>Pseudomonadota</taxon>
        <taxon>Betaproteobacteria</taxon>
        <taxon>Burkholderiales</taxon>
        <taxon>Comamonadaceae</taxon>
        <taxon>Ramlibacter</taxon>
    </lineage>
</organism>
<evidence type="ECO:0000313" key="2">
    <source>
        <dbReference type="EMBL" id="MVQ32065.1"/>
    </source>
</evidence>
<accession>A0A6N8IZN8</accession>
<gene>
    <name evidence="2" type="ORF">GON04_21575</name>
</gene>
<dbReference type="AlphaFoldDB" id="A0A6N8IZN8"/>
<dbReference type="InterPro" id="IPR019613">
    <property type="entry name" value="DUF4198"/>
</dbReference>
<dbReference type="Proteomes" id="UP000469385">
    <property type="component" value="Unassembled WGS sequence"/>
</dbReference>
<proteinExistence type="predicted"/>
<keyword evidence="3" id="KW-1185">Reference proteome</keyword>
<comment type="caution">
    <text evidence="2">The sequence shown here is derived from an EMBL/GenBank/DDBJ whole genome shotgun (WGS) entry which is preliminary data.</text>
</comment>
<dbReference type="EMBL" id="WSEL01000009">
    <property type="protein sequence ID" value="MVQ32065.1"/>
    <property type="molecule type" value="Genomic_DNA"/>
</dbReference>
<dbReference type="Pfam" id="PF10670">
    <property type="entry name" value="DUF4198"/>
    <property type="match status" value="1"/>
</dbReference>